<accession>A0A1E7WGV4</accession>
<gene>
    <name evidence="2" type="ORF">DUPY_34990</name>
</gene>
<dbReference type="AlphaFoldDB" id="A0A1E7WGV4"/>
<reference evidence="3" key="1">
    <citation type="journal article" date="2016" name="Front. Microbiol.">
        <title>Molecular Keys to the Janthinobacterium and Duganella spp. Interaction with the Plant Pathogen Fusarium graminearum.</title>
        <authorList>
            <person name="Haack F.S."/>
            <person name="Poehlein A."/>
            <person name="Kroger C."/>
            <person name="Voigt C.A."/>
            <person name="Piepenbring M."/>
            <person name="Bode H.B."/>
            <person name="Daniel R."/>
            <person name="Schafer W."/>
            <person name="Streit W.R."/>
        </authorList>
    </citation>
    <scope>NUCLEOTIDE SEQUENCE [LARGE SCALE GENOMIC DNA]</scope>
    <source>
        <strain evidence="3">T54</strain>
    </source>
</reference>
<dbReference type="EMBL" id="LROM01000096">
    <property type="protein sequence ID" value="OEZ97666.1"/>
    <property type="molecule type" value="Genomic_DNA"/>
</dbReference>
<comment type="caution">
    <text evidence="2">The sequence shown here is derived from an EMBL/GenBank/DDBJ whole genome shotgun (WGS) entry which is preliminary data.</text>
</comment>
<keyword evidence="1" id="KW-0732">Signal</keyword>
<protein>
    <recommendedName>
        <fullName evidence="4">Curli production assembly/transport component CsgG</fullName>
    </recommendedName>
</protein>
<evidence type="ECO:0008006" key="4">
    <source>
        <dbReference type="Google" id="ProtNLM"/>
    </source>
</evidence>
<organism evidence="2 3">
    <name type="scientific">Duganella phyllosphaerae</name>
    <dbReference type="NCBI Taxonomy" id="762836"/>
    <lineage>
        <taxon>Bacteria</taxon>
        <taxon>Pseudomonadati</taxon>
        <taxon>Pseudomonadota</taxon>
        <taxon>Betaproteobacteria</taxon>
        <taxon>Burkholderiales</taxon>
        <taxon>Oxalobacteraceae</taxon>
        <taxon>Telluria group</taxon>
        <taxon>Duganella</taxon>
    </lineage>
</organism>
<evidence type="ECO:0000256" key="1">
    <source>
        <dbReference type="SAM" id="SignalP"/>
    </source>
</evidence>
<dbReference type="Proteomes" id="UP000175989">
    <property type="component" value="Unassembled WGS sequence"/>
</dbReference>
<feature type="signal peptide" evidence="1">
    <location>
        <begin position="1"/>
        <end position="34"/>
    </location>
</feature>
<evidence type="ECO:0000313" key="2">
    <source>
        <dbReference type="EMBL" id="OEZ97666.1"/>
    </source>
</evidence>
<feature type="chain" id="PRO_5009207089" description="Curli production assembly/transport component CsgG" evidence="1">
    <location>
        <begin position="35"/>
        <end position="400"/>
    </location>
</feature>
<evidence type="ECO:0000313" key="3">
    <source>
        <dbReference type="Proteomes" id="UP000175989"/>
    </source>
</evidence>
<keyword evidence="3" id="KW-1185">Reference proteome</keyword>
<dbReference type="RefSeq" id="WP_141749592.1">
    <property type="nucleotide sequence ID" value="NZ_LROM01000096.1"/>
</dbReference>
<sequence>MIMEKFLRDLISACKRLWVALVLALLLPPLTAFAQPITFAGFAFAGDYATIGERFPNAAKIEQSLKTESDGMSLSRLVIDRAYAGPHSTLEYALRDVLTNLKAADQALMAVLLLNGETVSTEHIGNYYKTFVSLRADVLIFDYKSKSVVRSYPISVVMFDATKQPPAPATIEGYVRELMLREDGGGLLTQFTRRLSTATLPKPGTRTIQVKRAELTAEALQVMPAAIRDKPALAGQMISDAFGSILAAKLGVSLLPTALGHALGTMSFRLDNGDALDLKIGEGDYLFEVKLNKFARIKSGENNVGASYVYGVYSHIRFFEPALNTEFLNTDLKNGEVKIVPANQVDLDDFPAYEAAIRGLFLKLADALVQPESKWIVTAAGSKDITRQIDASRVILKASK</sequence>
<name>A0A1E7WGV4_9BURK</name>
<proteinExistence type="predicted"/>
<dbReference type="OrthoDB" id="5441924at2"/>